<evidence type="ECO:0000313" key="5">
    <source>
        <dbReference type="Proteomes" id="UP000077381"/>
    </source>
</evidence>
<dbReference type="AlphaFoldDB" id="A0A177HJ00"/>
<dbReference type="RefSeq" id="WP_067284439.1">
    <property type="nucleotide sequence ID" value="NZ_LOHS01000156.1"/>
</dbReference>
<accession>A0A177HJ00</accession>
<proteinExistence type="predicted"/>
<comment type="caution">
    <text evidence="4">The sequence shown here is derived from an EMBL/GenBank/DDBJ whole genome shotgun (WGS) entry which is preliminary data.</text>
</comment>
<dbReference type="OrthoDB" id="5243635at2"/>
<dbReference type="CDD" id="cd04301">
    <property type="entry name" value="NAT_SF"/>
    <property type="match status" value="1"/>
</dbReference>
<organism evidence="4 5">
    <name type="scientific">Streptomyces jeddahensis</name>
    <dbReference type="NCBI Taxonomy" id="1716141"/>
    <lineage>
        <taxon>Bacteria</taxon>
        <taxon>Bacillati</taxon>
        <taxon>Actinomycetota</taxon>
        <taxon>Actinomycetes</taxon>
        <taxon>Kitasatosporales</taxon>
        <taxon>Streptomycetaceae</taxon>
        <taxon>Streptomyces</taxon>
    </lineage>
</organism>
<reference evidence="4 5" key="1">
    <citation type="submission" date="2015-12" db="EMBL/GenBank/DDBJ databases">
        <title>Genome sequence of Streptomyces sp. G25.</title>
        <authorList>
            <person name="Poehlein A."/>
            <person name="Roettig A."/>
            <person name="Hiessl S."/>
            <person name="Hauschild P."/>
            <person name="Schauer J."/>
            <person name="Madkour M.H."/>
            <person name="Al-Ansari A.M."/>
            <person name="Almakishah N.H."/>
            <person name="Steinbuechel A."/>
            <person name="Daniel R."/>
        </authorList>
    </citation>
    <scope>NUCLEOTIDE SEQUENCE [LARGE SCALE GENOMIC DNA]</scope>
    <source>
        <strain evidence="5">G25(2015)</strain>
    </source>
</reference>
<dbReference type="EMBL" id="LOHS01000156">
    <property type="protein sequence ID" value="OAH10194.1"/>
    <property type="molecule type" value="Genomic_DNA"/>
</dbReference>
<dbReference type="InterPro" id="IPR000182">
    <property type="entry name" value="GNAT_dom"/>
</dbReference>
<keyword evidence="1 4" id="KW-0808">Transferase</keyword>
<dbReference type="Proteomes" id="UP000077381">
    <property type="component" value="Unassembled WGS sequence"/>
</dbReference>
<dbReference type="Pfam" id="PF00583">
    <property type="entry name" value="Acetyltransf_1"/>
    <property type="match status" value="1"/>
</dbReference>
<protein>
    <submittedName>
        <fullName evidence="4">Putative acetyltransferase</fullName>
    </submittedName>
</protein>
<evidence type="ECO:0000256" key="2">
    <source>
        <dbReference type="ARBA" id="ARBA00023315"/>
    </source>
</evidence>
<dbReference type="STRING" id="1716141.STSP_64500"/>
<dbReference type="PATRIC" id="fig|1716141.3.peg.6795"/>
<sequence>MTSLWFRAAGPDDAERVALLHADSWRRHYRAAYADSFLDGDVVADRRAVWSSRLADPAAGPAVGLTVVAEDDTGLVGFVHVVFDDDERWGSLVDNLHVTNDRRRTGVGGALLTRAAEAVVERAAGKDMYLWVLEQNTAAQGFYRALGGSQAEVAPVPPPGGVPARLNGRPKMLRIAWSDASALG</sequence>
<evidence type="ECO:0000313" key="4">
    <source>
        <dbReference type="EMBL" id="OAH10194.1"/>
    </source>
</evidence>
<dbReference type="GO" id="GO:0016747">
    <property type="term" value="F:acyltransferase activity, transferring groups other than amino-acyl groups"/>
    <property type="evidence" value="ECO:0007669"/>
    <property type="project" value="InterPro"/>
</dbReference>
<dbReference type="PROSITE" id="PS51186">
    <property type="entry name" value="GNAT"/>
    <property type="match status" value="1"/>
</dbReference>
<name>A0A177HJ00_9ACTN</name>
<dbReference type="InterPro" id="IPR016181">
    <property type="entry name" value="Acyl_CoA_acyltransferase"/>
</dbReference>
<dbReference type="PANTHER" id="PTHR43877:SF1">
    <property type="entry name" value="ACETYLTRANSFERASE"/>
    <property type="match status" value="1"/>
</dbReference>
<keyword evidence="5" id="KW-1185">Reference proteome</keyword>
<dbReference type="SUPFAM" id="SSF55729">
    <property type="entry name" value="Acyl-CoA N-acyltransferases (Nat)"/>
    <property type="match status" value="1"/>
</dbReference>
<gene>
    <name evidence="4" type="ORF">STSP_64500</name>
</gene>
<dbReference type="Gene3D" id="3.40.630.30">
    <property type="match status" value="1"/>
</dbReference>
<keyword evidence="2" id="KW-0012">Acyltransferase</keyword>
<evidence type="ECO:0000259" key="3">
    <source>
        <dbReference type="PROSITE" id="PS51186"/>
    </source>
</evidence>
<dbReference type="InterPro" id="IPR050832">
    <property type="entry name" value="Bact_Acetyltransf"/>
</dbReference>
<feature type="domain" description="N-acetyltransferase" evidence="3">
    <location>
        <begin position="4"/>
        <end position="169"/>
    </location>
</feature>
<evidence type="ECO:0000256" key="1">
    <source>
        <dbReference type="ARBA" id="ARBA00022679"/>
    </source>
</evidence>
<dbReference type="PANTHER" id="PTHR43877">
    <property type="entry name" value="AMINOALKYLPHOSPHONATE N-ACETYLTRANSFERASE-RELATED-RELATED"/>
    <property type="match status" value="1"/>
</dbReference>